<dbReference type="RefSeq" id="WP_189349599.1">
    <property type="nucleotide sequence ID" value="NZ_BMXK01000006.1"/>
</dbReference>
<comment type="caution">
    <text evidence="2">The sequence shown here is derived from an EMBL/GenBank/DDBJ whole genome shotgun (WGS) entry which is preliminary data.</text>
</comment>
<evidence type="ECO:0000313" key="3">
    <source>
        <dbReference type="Proteomes" id="UP000642819"/>
    </source>
</evidence>
<feature type="region of interest" description="Disordered" evidence="1">
    <location>
        <begin position="151"/>
        <end position="176"/>
    </location>
</feature>
<accession>A0ABQ3GI82</accession>
<protein>
    <recommendedName>
        <fullName evidence="4">WXG100 family type VII secretion target</fullName>
    </recommendedName>
</protein>
<gene>
    <name evidence="2" type="ORF">GCM10008096_15710</name>
</gene>
<keyword evidence="3" id="KW-1185">Reference proteome</keyword>
<evidence type="ECO:0000256" key="1">
    <source>
        <dbReference type="SAM" id="MobiDB-lite"/>
    </source>
</evidence>
<sequence length="433" mass="45064">MSSPLFEVVALDDHDVVRTRAVSYAEAAASVRTSAETTRNNWHPIGQQYSAVESFTVTAAMDRPVQLASQLDDVADGARSALTTYADALEELSRQRATLLADMVAFETSGPGVEDLDARELAITRLQDRCHHLAQAKDDAQNRCVQSLRGLSTAAAPEDARPKRVPTADEAGDVHDPTPGAAVEIARDAGFVPGDSFDDGLDTLKWAAQHYGGALGAGSNYFAHNLSQTVLKADWVPNFMAGMGAKDALLAKFDLTPEAVLDGNSSRHPFSKAVNLADGAKKFVQRSVAFLNPKNLVPDEGLKVSKDMWGSVGKWAGRAGGVVGAGFTAVASWQEDSQKHPEMTGREKTARAAMVTGTTTVAAIGGAKAGAAMGAAIGTFCGPGIGTAIGAVAGGIIGGAVAGFAASSNDDFLKKIGSQVYEVGDNIFGRADT</sequence>
<dbReference type="Proteomes" id="UP000642819">
    <property type="component" value="Unassembled WGS sequence"/>
</dbReference>
<proteinExistence type="predicted"/>
<evidence type="ECO:0008006" key="4">
    <source>
        <dbReference type="Google" id="ProtNLM"/>
    </source>
</evidence>
<reference evidence="3" key="1">
    <citation type="journal article" date="2019" name="Int. J. Syst. Evol. Microbiol.">
        <title>The Global Catalogue of Microorganisms (GCM) 10K type strain sequencing project: providing services to taxonomists for standard genome sequencing and annotation.</title>
        <authorList>
            <consortium name="The Broad Institute Genomics Platform"/>
            <consortium name="The Broad Institute Genome Sequencing Center for Infectious Disease"/>
            <person name="Wu L."/>
            <person name="Ma J."/>
        </authorList>
    </citation>
    <scope>NUCLEOTIDE SEQUENCE [LARGE SCALE GENOMIC DNA]</scope>
    <source>
        <strain evidence="3">KCTC 19466</strain>
    </source>
</reference>
<evidence type="ECO:0000313" key="2">
    <source>
        <dbReference type="EMBL" id="GHD06120.1"/>
    </source>
</evidence>
<organism evidence="2 3">
    <name type="scientific">Zhihengliuella salsuginis</name>
    <dbReference type="NCBI Taxonomy" id="578222"/>
    <lineage>
        <taxon>Bacteria</taxon>
        <taxon>Bacillati</taxon>
        <taxon>Actinomycetota</taxon>
        <taxon>Actinomycetes</taxon>
        <taxon>Micrococcales</taxon>
        <taxon>Micrococcaceae</taxon>
        <taxon>Zhihengliuella</taxon>
    </lineage>
</organism>
<name>A0ABQ3GI82_9MICC</name>
<dbReference type="EMBL" id="BMXK01000006">
    <property type="protein sequence ID" value="GHD06120.1"/>
    <property type="molecule type" value="Genomic_DNA"/>
</dbReference>